<organism evidence="1 2">
    <name type="scientific">Opisthorchis felineus</name>
    <dbReference type="NCBI Taxonomy" id="147828"/>
    <lineage>
        <taxon>Eukaryota</taxon>
        <taxon>Metazoa</taxon>
        <taxon>Spiralia</taxon>
        <taxon>Lophotrochozoa</taxon>
        <taxon>Platyhelminthes</taxon>
        <taxon>Trematoda</taxon>
        <taxon>Digenea</taxon>
        <taxon>Opisthorchiida</taxon>
        <taxon>Opisthorchiata</taxon>
        <taxon>Opisthorchiidae</taxon>
        <taxon>Opisthorchis</taxon>
    </lineage>
</organism>
<reference evidence="1 2" key="1">
    <citation type="journal article" date="2019" name="BMC Genomics">
        <title>New insights from Opisthorchis felineus genome: update on genomics of the epidemiologically important liver flukes.</title>
        <authorList>
            <person name="Ershov N.I."/>
            <person name="Mordvinov V.A."/>
            <person name="Prokhortchouk E.B."/>
            <person name="Pakharukova M.Y."/>
            <person name="Gunbin K.V."/>
            <person name="Ustyantsev K."/>
            <person name="Genaev M.A."/>
            <person name="Blinov A.G."/>
            <person name="Mazur A."/>
            <person name="Boulygina E."/>
            <person name="Tsygankova S."/>
            <person name="Khrameeva E."/>
            <person name="Chekanov N."/>
            <person name="Fan G."/>
            <person name="Xiao A."/>
            <person name="Zhang H."/>
            <person name="Xu X."/>
            <person name="Yang H."/>
            <person name="Solovyev V."/>
            <person name="Lee S.M."/>
            <person name="Liu X."/>
            <person name="Afonnikov D.A."/>
            <person name="Skryabin K.G."/>
        </authorList>
    </citation>
    <scope>NUCLEOTIDE SEQUENCE [LARGE SCALE GENOMIC DNA]</scope>
    <source>
        <strain evidence="1">AK-0245</strain>
        <tissue evidence="1">Whole organism</tissue>
    </source>
</reference>
<dbReference type="AlphaFoldDB" id="A0A4V3SGI4"/>
<protein>
    <submittedName>
        <fullName evidence="1">Uncharacterized protein</fullName>
    </submittedName>
</protein>
<dbReference type="EMBL" id="SJOL01003674">
    <property type="protein sequence ID" value="TGZ72454.1"/>
    <property type="molecule type" value="Genomic_DNA"/>
</dbReference>
<accession>A0A4V3SGI4</accession>
<sequence>MYIYLIILRLLRCCLTIISINLCCLICVGVVHAALCCMLLTSSACLTFVYIKSASTKCVFSRMCRGAGQSRSVSLLISDFGLFDAVYVFDVRISSGENQFHNPSRTCS</sequence>
<dbReference type="Proteomes" id="UP000308267">
    <property type="component" value="Unassembled WGS sequence"/>
</dbReference>
<dbReference type="OrthoDB" id="10335470at2759"/>
<comment type="caution">
    <text evidence="1">The sequence shown here is derived from an EMBL/GenBank/DDBJ whole genome shotgun (WGS) entry which is preliminary data.</text>
</comment>
<evidence type="ECO:0000313" key="1">
    <source>
        <dbReference type="EMBL" id="TGZ72454.1"/>
    </source>
</evidence>
<evidence type="ECO:0000313" key="2">
    <source>
        <dbReference type="Proteomes" id="UP000308267"/>
    </source>
</evidence>
<proteinExistence type="predicted"/>
<gene>
    <name evidence="1" type="ORF">CRM22_002074</name>
</gene>
<keyword evidence="2" id="KW-1185">Reference proteome</keyword>
<name>A0A4V3SGI4_OPIFE</name>